<dbReference type="EMBL" id="VSSQ01000615">
    <property type="protein sequence ID" value="MPL98551.1"/>
    <property type="molecule type" value="Genomic_DNA"/>
</dbReference>
<comment type="caution">
    <text evidence="1">The sequence shown here is derived from an EMBL/GenBank/DDBJ whole genome shotgun (WGS) entry which is preliminary data.</text>
</comment>
<reference evidence="1" key="1">
    <citation type="submission" date="2019-08" db="EMBL/GenBank/DDBJ databases">
        <authorList>
            <person name="Kucharzyk K."/>
            <person name="Murdoch R.W."/>
            <person name="Higgins S."/>
            <person name="Loffler F."/>
        </authorList>
    </citation>
    <scope>NUCLEOTIDE SEQUENCE</scope>
</reference>
<accession>A0A644W4B6</accession>
<name>A0A644W4B6_9ZZZZ</name>
<evidence type="ECO:0008006" key="2">
    <source>
        <dbReference type="Google" id="ProtNLM"/>
    </source>
</evidence>
<organism evidence="1">
    <name type="scientific">bioreactor metagenome</name>
    <dbReference type="NCBI Taxonomy" id="1076179"/>
    <lineage>
        <taxon>unclassified sequences</taxon>
        <taxon>metagenomes</taxon>
        <taxon>ecological metagenomes</taxon>
    </lineage>
</organism>
<gene>
    <name evidence="1" type="ORF">SDC9_44757</name>
</gene>
<protein>
    <recommendedName>
        <fullName evidence="2">DUF5723 domain-containing protein</fullName>
    </recommendedName>
</protein>
<evidence type="ECO:0000313" key="1">
    <source>
        <dbReference type="EMBL" id="MPL98551.1"/>
    </source>
</evidence>
<proteinExistence type="predicted"/>
<sequence>MSKKVLLMLLFMMLCIPKAFSLPLDLASGSAWGMADAGLSLDYESDSFLANPALLGLEKDKETSFLTSLRFQDSLDFSNYTLSPFALRLERPVADWAISFISGSLAFSIQNRNSLEDRQQFANASEYTGIRNTLFQFDWATSRSIFSFGVTGRAVASSERSLVSIKDDRILLDYFVETTVGRYEAVDDVSSVTFGLGILVDYQWFKMGVVSDQLAYGSAEQSLVVSVDSLLKTLDWGFSFSSATYDETNQLHLLKFQGALDFVNLGSDIDREVRLGVSAKLQLLPTWSVSLQMGYRETKPTPSDLLKFSFAQGRQTIALDVRLDTFKFTLASSWPTAWYTKIPTAEQAVLLVGATLIL</sequence>
<dbReference type="AlphaFoldDB" id="A0A644W4B6"/>